<keyword evidence="4" id="KW-0808">Transferase</keyword>
<keyword evidence="2" id="KW-0663">Pyridoxal phosphate</keyword>
<evidence type="ECO:0000313" key="5">
    <source>
        <dbReference type="Proteomes" id="UP000002710"/>
    </source>
</evidence>
<dbReference type="Gene3D" id="3.90.1150.10">
    <property type="entry name" value="Aspartate Aminotransferase, domain 1"/>
    <property type="match status" value="1"/>
</dbReference>
<dbReference type="Pfam" id="PF00155">
    <property type="entry name" value="Aminotran_1_2"/>
    <property type="match status" value="1"/>
</dbReference>
<dbReference type="PANTHER" id="PTHR42885:SF1">
    <property type="entry name" value="THREONINE-PHOSPHATE DECARBOXYLASE"/>
    <property type="match status" value="1"/>
</dbReference>
<dbReference type="Gene3D" id="3.40.640.10">
    <property type="entry name" value="Type I PLP-dependent aspartate aminotransferase-like (Major domain)"/>
    <property type="match status" value="1"/>
</dbReference>
<comment type="cofactor">
    <cofactor evidence="1">
        <name>pyridoxal 5'-phosphate</name>
        <dbReference type="ChEBI" id="CHEBI:597326"/>
    </cofactor>
</comment>
<dbReference type="GO" id="GO:0030170">
    <property type="term" value="F:pyridoxal phosphate binding"/>
    <property type="evidence" value="ECO:0007669"/>
    <property type="project" value="InterPro"/>
</dbReference>
<keyword evidence="4" id="KW-0032">Aminotransferase</keyword>
<organism evidence="4 5">
    <name type="scientific">Oleidesulfovibrio alaskensis (strain ATCC BAA-1058 / DSM 17464 / G20)</name>
    <name type="common">Desulfovibrio alaskensis</name>
    <dbReference type="NCBI Taxonomy" id="207559"/>
    <lineage>
        <taxon>Bacteria</taxon>
        <taxon>Pseudomonadati</taxon>
        <taxon>Thermodesulfobacteriota</taxon>
        <taxon>Desulfovibrionia</taxon>
        <taxon>Desulfovibrionales</taxon>
        <taxon>Desulfovibrionaceae</taxon>
        <taxon>Oleidesulfovibrio</taxon>
    </lineage>
</organism>
<dbReference type="AlphaFoldDB" id="Q312E6"/>
<name>Q312E6_OLEA2</name>
<dbReference type="GO" id="GO:0004400">
    <property type="term" value="F:histidinol-phosphate transaminase activity"/>
    <property type="evidence" value="ECO:0007669"/>
    <property type="project" value="UniProtKB-EC"/>
</dbReference>
<gene>
    <name evidence="4" type="ordered locus">Dde_1401</name>
</gene>
<dbReference type="STRING" id="207559.Dde_1401"/>
<feature type="domain" description="Aminotransferase class I/classII large" evidence="3">
    <location>
        <begin position="33"/>
        <end position="358"/>
    </location>
</feature>
<dbReference type="EC" id="2.6.1.9" evidence="4"/>
<dbReference type="KEGG" id="dde:Dde_1401"/>
<dbReference type="Proteomes" id="UP000002710">
    <property type="component" value="Chromosome"/>
</dbReference>
<dbReference type="RefSeq" id="WP_011367372.1">
    <property type="nucleotide sequence ID" value="NC_007519.1"/>
</dbReference>
<evidence type="ECO:0000259" key="3">
    <source>
        <dbReference type="Pfam" id="PF00155"/>
    </source>
</evidence>
<dbReference type="SUPFAM" id="SSF53383">
    <property type="entry name" value="PLP-dependent transferases"/>
    <property type="match status" value="1"/>
</dbReference>
<dbReference type="PANTHER" id="PTHR42885">
    <property type="entry name" value="HISTIDINOL-PHOSPHATE AMINOTRANSFERASE-RELATED"/>
    <property type="match status" value="1"/>
</dbReference>
<accession>Q312E6</accession>
<dbReference type="EMBL" id="CP000112">
    <property type="protein sequence ID" value="ABB38200.1"/>
    <property type="molecule type" value="Genomic_DNA"/>
</dbReference>
<evidence type="ECO:0000256" key="2">
    <source>
        <dbReference type="ARBA" id="ARBA00022898"/>
    </source>
</evidence>
<dbReference type="InterPro" id="IPR004839">
    <property type="entry name" value="Aminotransferase_I/II_large"/>
</dbReference>
<dbReference type="InterPro" id="IPR015421">
    <property type="entry name" value="PyrdxlP-dep_Trfase_major"/>
</dbReference>
<dbReference type="InterPro" id="IPR015422">
    <property type="entry name" value="PyrdxlP-dep_Trfase_small"/>
</dbReference>
<keyword evidence="5" id="KW-1185">Reference proteome</keyword>
<dbReference type="InterPro" id="IPR015424">
    <property type="entry name" value="PyrdxlP-dep_Trfase"/>
</dbReference>
<reference evidence="4 5" key="1">
    <citation type="journal article" date="2011" name="J. Bacteriol.">
        <title>Complete genome sequence and updated annotation of Desulfovibrio alaskensis G20.</title>
        <authorList>
            <person name="Hauser L.J."/>
            <person name="Land M.L."/>
            <person name="Brown S.D."/>
            <person name="Larimer F."/>
            <person name="Keller K.L."/>
            <person name="Rapp-Giles B.J."/>
            <person name="Price M.N."/>
            <person name="Lin M."/>
            <person name="Bruce D.C."/>
            <person name="Detter J.C."/>
            <person name="Tapia R."/>
            <person name="Han C.S."/>
            <person name="Goodwin L.A."/>
            <person name="Cheng J.F."/>
            <person name="Pitluck S."/>
            <person name="Copeland A."/>
            <person name="Lucas S."/>
            <person name="Nolan M."/>
            <person name="Lapidus A.L."/>
            <person name="Palumbo A.V."/>
            <person name="Wall J.D."/>
        </authorList>
    </citation>
    <scope>NUCLEOTIDE SEQUENCE [LARGE SCALE GENOMIC DNA]</scope>
    <source>
        <strain evidence="5">ATCC BAA 1058 / DSM 17464 / G20</strain>
    </source>
</reference>
<protein>
    <submittedName>
        <fullName evidence="4">Histidinol-phosphate transaminase</fullName>
        <ecNumber evidence="4">2.6.1.9</ecNumber>
    </submittedName>
</protein>
<dbReference type="eggNOG" id="COG0079">
    <property type="taxonomic scope" value="Bacteria"/>
</dbReference>
<sequence length="377" mass="41976">MNSGPVSVACAQGSHGGDVVRLAARLGISPTDILDFSSNANSLCDDLTRQVLAQTGYAHSHYPDSECTGLRHRIAGFEETQPERILAGNGSSELIYLAMHSLKPRRVLLIAPVFSEYVRACQACGADYRLFETDPYDGFDIPERHICRLHDAVTAYRPDMAVICAPSNPACTDYSRMDDILYALDCPHVLVDNSYLDFLWGTPAYSRHGMAAYAGCTRTETKVISLRSMTKFFYCTGVRLGYCHADEQTIERMNRCKTPWSVWHAAQQAGMAFLDRMDEYRLRLPAMRAEKTAFAGALRNTGIFDNNLVLEGANFVTARLQRPAKAATVYTELLQHGILVRLCDNIPGMPQGFIRMQVREKKAWSRLTAILGTLDAE</sequence>
<dbReference type="CDD" id="cd00609">
    <property type="entry name" value="AAT_like"/>
    <property type="match status" value="1"/>
</dbReference>
<dbReference type="HOGENOM" id="CLU_017584_3_2_7"/>
<evidence type="ECO:0000313" key="4">
    <source>
        <dbReference type="EMBL" id="ABB38200.1"/>
    </source>
</evidence>
<proteinExistence type="predicted"/>
<evidence type="ECO:0000256" key="1">
    <source>
        <dbReference type="ARBA" id="ARBA00001933"/>
    </source>
</evidence>